<keyword evidence="1" id="KW-1133">Transmembrane helix</keyword>
<dbReference type="OrthoDB" id="10037617at2759"/>
<evidence type="ECO:0000313" key="2">
    <source>
        <dbReference type="EMBL" id="CAF4918066.1"/>
    </source>
</evidence>
<dbReference type="Proteomes" id="UP000663880">
    <property type="component" value="Unassembled WGS sequence"/>
</dbReference>
<keyword evidence="1" id="KW-0812">Transmembrane</keyword>
<feature type="transmembrane region" description="Helical" evidence="1">
    <location>
        <begin position="51"/>
        <end position="76"/>
    </location>
</feature>
<evidence type="ECO:0000256" key="1">
    <source>
        <dbReference type="SAM" id="Phobius"/>
    </source>
</evidence>
<sequence length="87" mass="9496">MEQGQRLNSSDVWATGGMREVTQVSGVAGGVMGIDGMEAGLELDVFHRPDVLVIILYVVVLVASLGANTLLIFIVIKFQYMRRSVTR</sequence>
<dbReference type="EMBL" id="CAJOBZ010000052">
    <property type="protein sequence ID" value="CAF4918066.1"/>
    <property type="molecule type" value="Genomic_DNA"/>
</dbReference>
<protein>
    <submittedName>
        <fullName evidence="2">Uncharacterized protein</fullName>
    </submittedName>
</protein>
<evidence type="ECO:0000313" key="3">
    <source>
        <dbReference type="Proteomes" id="UP000663880"/>
    </source>
</evidence>
<keyword evidence="1" id="KW-0472">Membrane</keyword>
<proteinExistence type="predicted"/>
<organism evidence="2 3">
    <name type="scientific">Pieris macdunnoughi</name>
    <dbReference type="NCBI Taxonomy" id="345717"/>
    <lineage>
        <taxon>Eukaryota</taxon>
        <taxon>Metazoa</taxon>
        <taxon>Ecdysozoa</taxon>
        <taxon>Arthropoda</taxon>
        <taxon>Hexapoda</taxon>
        <taxon>Insecta</taxon>
        <taxon>Pterygota</taxon>
        <taxon>Neoptera</taxon>
        <taxon>Endopterygota</taxon>
        <taxon>Lepidoptera</taxon>
        <taxon>Glossata</taxon>
        <taxon>Ditrysia</taxon>
        <taxon>Papilionoidea</taxon>
        <taxon>Pieridae</taxon>
        <taxon>Pierinae</taxon>
        <taxon>Pieris</taxon>
    </lineage>
</organism>
<reference evidence="2" key="1">
    <citation type="submission" date="2021-02" db="EMBL/GenBank/DDBJ databases">
        <authorList>
            <person name="Steward A R."/>
        </authorList>
    </citation>
    <scope>NUCLEOTIDE SEQUENCE</scope>
</reference>
<keyword evidence="3" id="KW-1185">Reference proteome</keyword>
<comment type="caution">
    <text evidence="2">The sequence shown here is derived from an EMBL/GenBank/DDBJ whole genome shotgun (WGS) entry which is preliminary data.</text>
</comment>
<dbReference type="AlphaFoldDB" id="A0A821W4U3"/>
<name>A0A821W4U3_9NEOP</name>
<gene>
    <name evidence="2" type="ORF">PMACD_LOCUS12770</name>
</gene>
<accession>A0A821W4U3</accession>